<feature type="non-terminal residue" evidence="1">
    <location>
        <position position="79"/>
    </location>
</feature>
<dbReference type="Proteomes" id="UP000253318">
    <property type="component" value="Unassembled WGS sequence"/>
</dbReference>
<protein>
    <submittedName>
        <fullName evidence="1">Uncharacterized protein</fullName>
    </submittedName>
</protein>
<reference evidence="1 2" key="1">
    <citation type="submission" date="2018-04" db="EMBL/GenBank/DDBJ databases">
        <title>Novel actinobacteria from marine sediment.</title>
        <authorList>
            <person name="Ng Z.Y."/>
            <person name="Tan G.Y.A."/>
        </authorList>
    </citation>
    <scope>NUCLEOTIDE SEQUENCE [LARGE SCALE GENOMIC DNA]</scope>
    <source>
        <strain evidence="1 2">TPS81</strain>
    </source>
</reference>
<organism evidence="1 2">
    <name type="scientific">Marinitenerispora sediminis</name>
    <dbReference type="NCBI Taxonomy" id="1931232"/>
    <lineage>
        <taxon>Bacteria</taxon>
        <taxon>Bacillati</taxon>
        <taxon>Actinomycetota</taxon>
        <taxon>Actinomycetes</taxon>
        <taxon>Streptosporangiales</taxon>
        <taxon>Nocardiopsidaceae</taxon>
        <taxon>Marinitenerispora</taxon>
    </lineage>
</organism>
<sequence>MTAPLDAEYRLRRFVGGVCGFAVVRVRVAAVAGGGGRVVTAVDPARGASAPPESYGDWFAGAEQGCREALALAGESSWT</sequence>
<dbReference type="EMBL" id="QEIN01000386">
    <property type="protein sequence ID" value="RCV48538.1"/>
    <property type="molecule type" value="Genomic_DNA"/>
</dbReference>
<accession>A0A368T1G1</accession>
<dbReference type="AlphaFoldDB" id="A0A368T1G1"/>
<dbReference type="RefSeq" id="WP_181874727.1">
    <property type="nucleotide sequence ID" value="NZ_QEIN01000386.1"/>
</dbReference>
<evidence type="ECO:0000313" key="1">
    <source>
        <dbReference type="EMBL" id="RCV48538.1"/>
    </source>
</evidence>
<comment type="caution">
    <text evidence="1">The sequence shown here is derived from an EMBL/GenBank/DDBJ whole genome shotgun (WGS) entry which is preliminary data.</text>
</comment>
<evidence type="ECO:0000313" key="2">
    <source>
        <dbReference type="Proteomes" id="UP000253318"/>
    </source>
</evidence>
<name>A0A368T1G1_9ACTN</name>
<keyword evidence="2" id="KW-1185">Reference proteome</keyword>
<gene>
    <name evidence="1" type="ORF">DEF24_26210</name>
</gene>
<proteinExistence type="predicted"/>